<dbReference type="GO" id="GO:0006281">
    <property type="term" value="P:DNA repair"/>
    <property type="evidence" value="ECO:0007669"/>
    <property type="project" value="UniProtKB-KW"/>
</dbReference>
<evidence type="ECO:0000313" key="3">
    <source>
        <dbReference type="EMBL" id="KAJ7337854.1"/>
    </source>
</evidence>
<dbReference type="InterPro" id="IPR010285">
    <property type="entry name" value="DNA_helicase_pif1-like_DEAD"/>
</dbReference>
<dbReference type="GO" id="GO:0006310">
    <property type="term" value="P:DNA recombination"/>
    <property type="evidence" value="ECO:0007669"/>
    <property type="project" value="UniProtKB-KW"/>
</dbReference>
<dbReference type="GO" id="GO:0005524">
    <property type="term" value="F:ATP binding"/>
    <property type="evidence" value="ECO:0007669"/>
    <property type="project" value="UniProtKB-KW"/>
</dbReference>
<dbReference type="Proteomes" id="UP001163046">
    <property type="component" value="Unassembled WGS sequence"/>
</dbReference>
<keyword evidence="1" id="KW-0378">Hydrolase</keyword>
<keyword evidence="4" id="KW-1185">Reference proteome</keyword>
<dbReference type="Gene3D" id="3.40.50.300">
    <property type="entry name" value="P-loop containing nucleotide triphosphate hydrolases"/>
    <property type="match status" value="1"/>
</dbReference>
<feature type="domain" description="DNA helicase Pif1-like DEAD-box helicase" evidence="2">
    <location>
        <begin position="180"/>
        <end position="263"/>
    </location>
</feature>
<protein>
    <recommendedName>
        <fullName evidence="1">ATP-dependent DNA helicase</fullName>
        <ecNumber evidence="1">5.6.2.3</ecNumber>
    </recommendedName>
</protein>
<comment type="similarity">
    <text evidence="1">Belongs to the helicase family.</text>
</comment>
<dbReference type="EC" id="5.6.2.3" evidence="1"/>
<comment type="catalytic activity">
    <reaction evidence="1">
        <text>ATP + H2O = ADP + phosphate + H(+)</text>
        <dbReference type="Rhea" id="RHEA:13065"/>
        <dbReference type="ChEBI" id="CHEBI:15377"/>
        <dbReference type="ChEBI" id="CHEBI:15378"/>
        <dbReference type="ChEBI" id="CHEBI:30616"/>
        <dbReference type="ChEBI" id="CHEBI:43474"/>
        <dbReference type="ChEBI" id="CHEBI:456216"/>
        <dbReference type="EC" id="5.6.2.3"/>
    </reaction>
</comment>
<accession>A0A9W9YGJ0</accession>
<evidence type="ECO:0000259" key="2">
    <source>
        <dbReference type="Pfam" id="PF05970"/>
    </source>
</evidence>
<dbReference type="GO" id="GO:0016787">
    <property type="term" value="F:hydrolase activity"/>
    <property type="evidence" value="ECO:0007669"/>
    <property type="project" value="UniProtKB-KW"/>
</dbReference>
<reference evidence="3" key="1">
    <citation type="submission" date="2023-01" db="EMBL/GenBank/DDBJ databases">
        <title>Genome assembly of the deep-sea coral Lophelia pertusa.</title>
        <authorList>
            <person name="Herrera S."/>
            <person name="Cordes E."/>
        </authorList>
    </citation>
    <scope>NUCLEOTIDE SEQUENCE</scope>
    <source>
        <strain evidence="3">USNM1676648</strain>
        <tissue evidence="3">Polyp</tissue>
    </source>
</reference>
<keyword evidence="1" id="KW-0234">DNA repair</keyword>
<gene>
    <name evidence="3" type="ORF">OS493_008012</name>
</gene>
<comment type="caution">
    <text evidence="3">The sequence shown here is derived from an EMBL/GenBank/DDBJ whole genome shotgun (WGS) entry which is preliminary data.</text>
</comment>
<evidence type="ECO:0000313" key="4">
    <source>
        <dbReference type="Proteomes" id="UP001163046"/>
    </source>
</evidence>
<keyword evidence="1" id="KW-0347">Helicase</keyword>
<proteinExistence type="inferred from homology"/>
<dbReference type="GO" id="GO:0000723">
    <property type="term" value="P:telomere maintenance"/>
    <property type="evidence" value="ECO:0007669"/>
    <property type="project" value="InterPro"/>
</dbReference>
<dbReference type="GO" id="GO:0043139">
    <property type="term" value="F:5'-3' DNA helicase activity"/>
    <property type="evidence" value="ECO:0007669"/>
    <property type="project" value="UniProtKB-EC"/>
</dbReference>
<evidence type="ECO:0000256" key="1">
    <source>
        <dbReference type="RuleBase" id="RU363044"/>
    </source>
</evidence>
<name>A0A9W9YGJ0_9CNID</name>
<keyword evidence="1" id="KW-0227">DNA damage</keyword>
<dbReference type="SUPFAM" id="SSF52540">
    <property type="entry name" value="P-loop containing nucleoside triphosphate hydrolases"/>
    <property type="match status" value="1"/>
</dbReference>
<dbReference type="OrthoDB" id="5988097at2759"/>
<dbReference type="AlphaFoldDB" id="A0A9W9YGJ0"/>
<dbReference type="Pfam" id="PF05970">
    <property type="entry name" value="PIF1"/>
    <property type="match status" value="1"/>
</dbReference>
<organism evidence="3 4">
    <name type="scientific">Desmophyllum pertusum</name>
    <dbReference type="NCBI Taxonomy" id="174260"/>
    <lineage>
        <taxon>Eukaryota</taxon>
        <taxon>Metazoa</taxon>
        <taxon>Cnidaria</taxon>
        <taxon>Anthozoa</taxon>
        <taxon>Hexacorallia</taxon>
        <taxon>Scleractinia</taxon>
        <taxon>Caryophylliina</taxon>
        <taxon>Caryophylliidae</taxon>
        <taxon>Desmophyllum</taxon>
    </lineage>
</organism>
<dbReference type="EMBL" id="MU827780">
    <property type="protein sequence ID" value="KAJ7337854.1"/>
    <property type="molecule type" value="Genomic_DNA"/>
</dbReference>
<dbReference type="InterPro" id="IPR027417">
    <property type="entry name" value="P-loop_NTPase"/>
</dbReference>
<sequence length="274" mass="31462">MSKGKLVLRSDNIVPNIFPTYSPNPNGKYYSMYCKYQLLRYKPWKNSQNDAWGTTQPGDQTYITEWHNFLNTSYAKTHVPDWNQKLSNVLGNIELPVFEETDNPQTEQLEEWMILSHFYNVGKQCNFDPITEQSNYDWSLDSMKYTAQQISEMPSWINTSKNNLHQSSAETKRVNINSFSEMQKLAYDMVMSHFQNRQTKEPLLLILNGVAGSGKSYLINSLRAEVQDKCVVTGATGKASYMIRGITIHSLLKLPITQHSQKKLSGQALLDLQD</sequence>
<keyword evidence="1" id="KW-0233">DNA recombination</keyword>
<keyword evidence="1" id="KW-0547">Nucleotide-binding</keyword>
<comment type="cofactor">
    <cofactor evidence="1">
        <name>Mg(2+)</name>
        <dbReference type="ChEBI" id="CHEBI:18420"/>
    </cofactor>
</comment>
<keyword evidence="1" id="KW-0067">ATP-binding</keyword>